<sequence>MSDTLPPHYFYFFWLVEPGLSVAGALYAIIWPEEYALDLLPSTTERITNIVGRTVRGQMVFGQLGSLFGILAMISFSLFPLFKWTLGTQPALQEKLVRGLLVPLLIGDYVHIILTLVPLPSEIRWSPLEWTGLIHGNVDVTTVLILFRTAWLFGIARYVPSDGEAEDKQAAATPVKRGRGRPRKTTTEKDE</sequence>
<evidence type="ECO:0000313" key="7">
    <source>
        <dbReference type="Proteomes" id="UP001565368"/>
    </source>
</evidence>
<dbReference type="RefSeq" id="XP_069212028.1">
    <property type="nucleotide sequence ID" value="XM_069351642.1"/>
</dbReference>
<keyword evidence="4" id="KW-0812">Transmembrane</keyword>
<feature type="domain" description="DUF7704" evidence="5">
    <location>
        <begin position="4"/>
        <end position="155"/>
    </location>
</feature>
<reference evidence="6 7" key="1">
    <citation type="submission" date="2023-08" db="EMBL/GenBank/DDBJ databases">
        <title>Annotated Genome Sequence of Vanrija albida AlHP1.</title>
        <authorList>
            <person name="Herzog R."/>
        </authorList>
    </citation>
    <scope>NUCLEOTIDE SEQUENCE [LARGE SCALE GENOMIC DNA]</scope>
    <source>
        <strain evidence="6 7">AlHP1</strain>
    </source>
</reference>
<keyword evidence="4" id="KW-0472">Membrane</keyword>
<feature type="transmembrane region" description="Helical" evidence="4">
    <location>
        <begin position="12"/>
        <end position="31"/>
    </location>
</feature>
<keyword evidence="2" id="KW-0539">Nucleus</keyword>
<dbReference type="InterPro" id="IPR000637">
    <property type="entry name" value="HMGI/Y_DNA-bd_CS"/>
</dbReference>
<keyword evidence="4" id="KW-1133">Transmembrane helix</keyword>
<dbReference type="GeneID" id="95984124"/>
<feature type="transmembrane region" description="Helical" evidence="4">
    <location>
        <begin position="140"/>
        <end position="159"/>
    </location>
</feature>
<evidence type="ECO:0000259" key="5">
    <source>
        <dbReference type="Pfam" id="PF24803"/>
    </source>
</evidence>
<comment type="caution">
    <text evidence="6">The sequence shown here is derived from an EMBL/GenBank/DDBJ whole genome shotgun (WGS) entry which is preliminary data.</text>
</comment>
<proteinExistence type="predicted"/>
<evidence type="ECO:0000313" key="6">
    <source>
        <dbReference type="EMBL" id="KAL1412084.1"/>
    </source>
</evidence>
<dbReference type="EMBL" id="JBBXJM010000002">
    <property type="protein sequence ID" value="KAL1412084.1"/>
    <property type="molecule type" value="Genomic_DNA"/>
</dbReference>
<dbReference type="PANTHER" id="PTHR37019:SF2">
    <property type="entry name" value="EXPERA DOMAIN-CONTAINING PROTEIN"/>
    <property type="match status" value="1"/>
</dbReference>
<dbReference type="Proteomes" id="UP001565368">
    <property type="component" value="Unassembled WGS sequence"/>
</dbReference>
<dbReference type="PROSITE" id="PS00354">
    <property type="entry name" value="HMGI_Y"/>
    <property type="match status" value="1"/>
</dbReference>
<keyword evidence="7" id="KW-1185">Reference proteome</keyword>
<feature type="region of interest" description="Disordered" evidence="3">
    <location>
        <begin position="163"/>
        <end position="191"/>
    </location>
</feature>
<dbReference type="InterPro" id="IPR056121">
    <property type="entry name" value="DUF7704"/>
</dbReference>
<name>A0ABR3QBJ0_9TREE</name>
<evidence type="ECO:0000256" key="4">
    <source>
        <dbReference type="SAM" id="Phobius"/>
    </source>
</evidence>
<organism evidence="6 7">
    <name type="scientific">Vanrija albida</name>
    <dbReference type="NCBI Taxonomy" id="181172"/>
    <lineage>
        <taxon>Eukaryota</taxon>
        <taxon>Fungi</taxon>
        <taxon>Dikarya</taxon>
        <taxon>Basidiomycota</taxon>
        <taxon>Agaricomycotina</taxon>
        <taxon>Tremellomycetes</taxon>
        <taxon>Trichosporonales</taxon>
        <taxon>Trichosporonaceae</taxon>
        <taxon>Vanrija</taxon>
    </lineage>
</organism>
<evidence type="ECO:0000256" key="3">
    <source>
        <dbReference type="SAM" id="MobiDB-lite"/>
    </source>
</evidence>
<gene>
    <name evidence="6" type="ORF">Q8F55_003081</name>
</gene>
<evidence type="ECO:0000256" key="1">
    <source>
        <dbReference type="ARBA" id="ARBA00004123"/>
    </source>
</evidence>
<feature type="transmembrane region" description="Helical" evidence="4">
    <location>
        <begin position="100"/>
        <end position="120"/>
    </location>
</feature>
<comment type="subcellular location">
    <subcellularLocation>
        <location evidence="1">Nucleus</location>
    </subcellularLocation>
</comment>
<feature type="transmembrane region" description="Helical" evidence="4">
    <location>
        <begin position="60"/>
        <end position="79"/>
    </location>
</feature>
<dbReference type="PANTHER" id="PTHR37019">
    <property type="entry name" value="CHROMOSOME 1, WHOLE GENOME SHOTGUN SEQUENCE"/>
    <property type="match status" value="1"/>
</dbReference>
<dbReference type="Pfam" id="PF24803">
    <property type="entry name" value="DUF7704"/>
    <property type="match status" value="1"/>
</dbReference>
<accession>A0ABR3QBJ0</accession>
<protein>
    <recommendedName>
        <fullName evidence="5">DUF7704 domain-containing protein</fullName>
    </recommendedName>
</protein>
<evidence type="ECO:0000256" key="2">
    <source>
        <dbReference type="ARBA" id="ARBA00023242"/>
    </source>
</evidence>